<sequence length="84" mass="9458">MFLAVEKDIKQNIKEAREVLAETKSEPKRKILEARIVRLEQGISDGKAEDEKAFVLDSACSPEEISNGRRYFSTGPNTPEDFGE</sequence>
<gene>
    <name evidence="1" type="ORF">LCGC14_1539390</name>
</gene>
<accession>A0A0F9JEG4</accession>
<protein>
    <submittedName>
        <fullName evidence="1">Uncharacterized protein</fullName>
    </submittedName>
</protein>
<organism evidence="1">
    <name type="scientific">marine sediment metagenome</name>
    <dbReference type="NCBI Taxonomy" id="412755"/>
    <lineage>
        <taxon>unclassified sequences</taxon>
        <taxon>metagenomes</taxon>
        <taxon>ecological metagenomes</taxon>
    </lineage>
</organism>
<dbReference type="AlphaFoldDB" id="A0A0F9JEG4"/>
<reference evidence="1" key="1">
    <citation type="journal article" date="2015" name="Nature">
        <title>Complex archaea that bridge the gap between prokaryotes and eukaryotes.</title>
        <authorList>
            <person name="Spang A."/>
            <person name="Saw J.H."/>
            <person name="Jorgensen S.L."/>
            <person name="Zaremba-Niedzwiedzka K."/>
            <person name="Martijn J."/>
            <person name="Lind A.E."/>
            <person name="van Eijk R."/>
            <person name="Schleper C."/>
            <person name="Guy L."/>
            <person name="Ettema T.J."/>
        </authorList>
    </citation>
    <scope>NUCLEOTIDE SEQUENCE</scope>
</reference>
<comment type="caution">
    <text evidence="1">The sequence shown here is derived from an EMBL/GenBank/DDBJ whole genome shotgun (WGS) entry which is preliminary data.</text>
</comment>
<name>A0A0F9JEG4_9ZZZZ</name>
<proteinExistence type="predicted"/>
<dbReference type="EMBL" id="LAZR01011632">
    <property type="protein sequence ID" value="KKM60686.1"/>
    <property type="molecule type" value="Genomic_DNA"/>
</dbReference>
<evidence type="ECO:0000313" key="1">
    <source>
        <dbReference type="EMBL" id="KKM60686.1"/>
    </source>
</evidence>